<organism evidence="2 3">
    <name type="scientific">Ascochyta lentis</name>
    <dbReference type="NCBI Taxonomy" id="205686"/>
    <lineage>
        <taxon>Eukaryota</taxon>
        <taxon>Fungi</taxon>
        <taxon>Dikarya</taxon>
        <taxon>Ascomycota</taxon>
        <taxon>Pezizomycotina</taxon>
        <taxon>Dothideomycetes</taxon>
        <taxon>Pleosporomycetidae</taxon>
        <taxon>Pleosporales</taxon>
        <taxon>Pleosporineae</taxon>
        <taxon>Didymellaceae</taxon>
        <taxon>Ascochyta</taxon>
    </lineage>
</organism>
<accession>A0A8H7J9U7</accession>
<dbReference type="AlphaFoldDB" id="A0A8H7J9U7"/>
<protein>
    <submittedName>
        <fullName evidence="2">Uncharacterized protein</fullName>
    </submittedName>
</protein>
<evidence type="ECO:0000313" key="3">
    <source>
        <dbReference type="Proteomes" id="UP000651452"/>
    </source>
</evidence>
<proteinExistence type="predicted"/>
<feature type="compositionally biased region" description="Low complexity" evidence="1">
    <location>
        <begin position="55"/>
        <end position="65"/>
    </location>
</feature>
<keyword evidence="3" id="KW-1185">Reference proteome</keyword>
<dbReference type="EMBL" id="RZGK01000005">
    <property type="protein sequence ID" value="KAF9699077.1"/>
    <property type="molecule type" value="Genomic_DNA"/>
</dbReference>
<dbReference type="Proteomes" id="UP000651452">
    <property type="component" value="Unassembled WGS sequence"/>
</dbReference>
<evidence type="ECO:0000313" key="2">
    <source>
        <dbReference type="EMBL" id="KAF9699077.1"/>
    </source>
</evidence>
<name>A0A8H7J9U7_9PLEO</name>
<reference evidence="2" key="1">
    <citation type="submission" date="2018-12" db="EMBL/GenBank/DDBJ databases">
        <authorList>
            <person name="Syme R.A."/>
            <person name="Farfan-Caceres L."/>
            <person name="Lichtenzveig J."/>
        </authorList>
    </citation>
    <scope>NUCLEOTIDE SEQUENCE</scope>
    <source>
        <strain evidence="2">Al4</strain>
    </source>
</reference>
<gene>
    <name evidence="2" type="ORF">EKO04_003004</name>
</gene>
<comment type="caution">
    <text evidence="2">The sequence shown here is derived from an EMBL/GenBank/DDBJ whole genome shotgun (WGS) entry which is preliminary data.</text>
</comment>
<feature type="region of interest" description="Disordered" evidence="1">
    <location>
        <begin position="44"/>
        <end position="65"/>
    </location>
</feature>
<reference evidence="2" key="2">
    <citation type="submission" date="2020-09" db="EMBL/GenBank/DDBJ databases">
        <title>Reference genome assembly for Australian Ascochyta lentis isolate Al4.</title>
        <authorList>
            <person name="Lee R.C."/>
            <person name="Farfan-Caceres L.M."/>
            <person name="Debler J.W."/>
            <person name="Williams A.H."/>
            <person name="Henares B.M."/>
        </authorList>
    </citation>
    <scope>NUCLEOTIDE SEQUENCE</scope>
    <source>
        <strain evidence="2">Al4</strain>
    </source>
</reference>
<evidence type="ECO:0000256" key="1">
    <source>
        <dbReference type="SAM" id="MobiDB-lite"/>
    </source>
</evidence>
<sequence>MPKPVTPESTPDAEVVSQSSLSLAHYLGLVGWLFVPHYKTPRTPRRSISEEHACSAPTTATTSTPFQHLPTEIHFRIAAYLPDHTLHVLAGYKQNVRLRRIYGNADPQGLRTRKRNLSAFEHSVHQELMMRDAFEMTHYPQNSSSGLHRAIWSETLFHCLSCNQSVGTAHFPMSEMLESTQTRTGMSKIIDRQCRAELTPVLLWDDRVITWSQLQEAWADMDPYILMPPIFSDYGQHNSTPLTSTSNSRRYTREPNTLRLRDLDQARTAPLLSSNSLPRELGVEATAEYYTDLYRPLRIQRLNATTIATTIRQRDIYICPHLHLAELLLRPMSEQPVDFRPHGPGPFAAGDRIVHHLARGVDQRAWKDDAARRAASGRACWVKEQAVCCGFNDEECRSAVFIQRCREGGVGGWLRDLVRLRVVRKWRVDRGTGDEGWQAQNGSSVEVVDVV</sequence>
<dbReference type="OrthoDB" id="3796715at2759"/>